<keyword evidence="3" id="KW-1185">Reference proteome</keyword>
<feature type="region of interest" description="Disordered" evidence="1">
    <location>
        <begin position="150"/>
        <end position="361"/>
    </location>
</feature>
<protein>
    <submittedName>
        <fullName evidence="2">Uncharacterized protein</fullName>
    </submittedName>
</protein>
<feature type="compositionally biased region" description="Basic and acidic residues" evidence="1">
    <location>
        <begin position="204"/>
        <end position="226"/>
    </location>
</feature>
<feature type="compositionally biased region" description="Polar residues" evidence="1">
    <location>
        <begin position="66"/>
        <end position="79"/>
    </location>
</feature>
<dbReference type="Proteomes" id="UP000431533">
    <property type="component" value="Unassembled WGS sequence"/>
</dbReference>
<reference evidence="2 3" key="1">
    <citation type="submission" date="2018-05" db="EMBL/GenBank/DDBJ databases">
        <title>Genome sequencing and assembly of the regulated plant pathogen Lachnellula willkommii and related sister species for the development of diagnostic species identification markers.</title>
        <authorList>
            <person name="Giroux E."/>
            <person name="Bilodeau G."/>
        </authorList>
    </citation>
    <scope>NUCLEOTIDE SEQUENCE [LARGE SCALE GENOMIC DNA]</scope>
    <source>
        <strain evidence="2 3">CBS 185.66</strain>
    </source>
</reference>
<proteinExistence type="predicted"/>
<accession>A0A8H8TUW6</accession>
<evidence type="ECO:0000313" key="3">
    <source>
        <dbReference type="Proteomes" id="UP000431533"/>
    </source>
</evidence>
<dbReference type="EMBL" id="QGMH01000238">
    <property type="protein sequence ID" value="TVY22707.1"/>
    <property type="molecule type" value="Genomic_DNA"/>
</dbReference>
<feature type="compositionally biased region" description="Basic and acidic residues" evidence="1">
    <location>
        <begin position="347"/>
        <end position="361"/>
    </location>
</feature>
<evidence type="ECO:0000256" key="1">
    <source>
        <dbReference type="SAM" id="MobiDB-lite"/>
    </source>
</evidence>
<dbReference type="OrthoDB" id="2402960at2759"/>
<organism evidence="2 3">
    <name type="scientific">Lachnellula hyalina</name>
    <dbReference type="NCBI Taxonomy" id="1316788"/>
    <lineage>
        <taxon>Eukaryota</taxon>
        <taxon>Fungi</taxon>
        <taxon>Dikarya</taxon>
        <taxon>Ascomycota</taxon>
        <taxon>Pezizomycotina</taxon>
        <taxon>Leotiomycetes</taxon>
        <taxon>Helotiales</taxon>
        <taxon>Lachnaceae</taxon>
        <taxon>Lachnellula</taxon>
    </lineage>
</organism>
<feature type="compositionally biased region" description="Basic and acidic residues" evidence="1">
    <location>
        <begin position="152"/>
        <end position="192"/>
    </location>
</feature>
<dbReference type="RefSeq" id="XP_031001495.1">
    <property type="nucleotide sequence ID" value="XM_031153806.1"/>
</dbReference>
<dbReference type="GeneID" id="41989087"/>
<feature type="compositionally biased region" description="Low complexity" evidence="1">
    <location>
        <begin position="9"/>
        <end position="38"/>
    </location>
</feature>
<feature type="compositionally biased region" description="Gly residues" evidence="1">
    <location>
        <begin position="230"/>
        <end position="243"/>
    </location>
</feature>
<feature type="region of interest" description="Disordered" evidence="1">
    <location>
        <begin position="1"/>
        <end position="134"/>
    </location>
</feature>
<comment type="caution">
    <text evidence="2">The sequence shown here is derived from an EMBL/GenBank/DDBJ whole genome shotgun (WGS) entry which is preliminary data.</text>
</comment>
<gene>
    <name evidence="2" type="ORF">LHYA1_G008889</name>
</gene>
<sequence>MNSHNPEKTTTSSPTNLSPSLNPLKSHNPLHLQKTNTNPTPPPTAPAKNGRPAQEKRPRGGGRGTNGLNQSRYAPQTESAAPAPSQDLSTPAEAPTLPPNQSPESTQAPAPARTHAVRGDRSLTGGTLPKKLTEEELTAKLAQMAILNAQKSESHRKSEADQAAFQHREKELKVKKEEERKNSRQMEMERAKNRQRKMQAQGGREWDSEKVESDIVDGKSRGRTSEYVRGGHGGVVRGRGAGLAGSQFADEEVLGDGPSRGRGGFERGGRGRGRGGRGGRGGGQSAPAVEDFPSLPTPSKAEEKAKSPSPSKVEAGETLTPSKEEDVKSPAGEKSAHDWAEEMATPVEEKKQAEFLDKTTV</sequence>
<name>A0A8H8TUW6_9HELO</name>
<dbReference type="AlphaFoldDB" id="A0A8H8TUW6"/>
<evidence type="ECO:0000313" key="2">
    <source>
        <dbReference type="EMBL" id="TVY22707.1"/>
    </source>
</evidence>